<evidence type="ECO:0000313" key="14">
    <source>
        <dbReference type="EMBL" id="KAF0301756.1"/>
    </source>
</evidence>
<dbReference type="Gene3D" id="4.10.1240.10">
    <property type="entry name" value="GPCR, family 2, extracellular hormone receptor domain"/>
    <property type="match status" value="1"/>
</dbReference>
<evidence type="ECO:0000259" key="12">
    <source>
        <dbReference type="PROSITE" id="PS50227"/>
    </source>
</evidence>
<dbReference type="InterPro" id="IPR000832">
    <property type="entry name" value="GPCR_2_secretin-like"/>
</dbReference>
<evidence type="ECO:0000256" key="3">
    <source>
        <dbReference type="ARBA" id="ARBA00022475"/>
    </source>
</evidence>
<evidence type="ECO:0000256" key="4">
    <source>
        <dbReference type="ARBA" id="ARBA00022692"/>
    </source>
</evidence>
<evidence type="ECO:0000256" key="10">
    <source>
        <dbReference type="ARBA" id="ARBA00023224"/>
    </source>
</evidence>
<keyword evidence="3" id="KW-1003">Cell membrane</keyword>
<accession>A0A6A4W380</accession>
<evidence type="ECO:0000256" key="7">
    <source>
        <dbReference type="ARBA" id="ARBA00023136"/>
    </source>
</evidence>
<dbReference type="GO" id="GO:0005886">
    <property type="term" value="C:plasma membrane"/>
    <property type="evidence" value="ECO:0007669"/>
    <property type="project" value="UniProtKB-SubCell"/>
</dbReference>
<dbReference type="EMBL" id="VIIS01001126">
    <property type="protein sequence ID" value="KAF0301756.1"/>
    <property type="molecule type" value="Genomic_DNA"/>
</dbReference>
<dbReference type="Gene3D" id="1.20.1070.10">
    <property type="entry name" value="Rhodopsin 7-helix transmembrane proteins"/>
    <property type="match status" value="1"/>
</dbReference>
<dbReference type="GO" id="GO:0008528">
    <property type="term" value="F:G protein-coupled peptide receptor activity"/>
    <property type="evidence" value="ECO:0007669"/>
    <property type="project" value="TreeGrafter"/>
</dbReference>
<dbReference type="InterPro" id="IPR001879">
    <property type="entry name" value="GPCR_2_extracellular_dom"/>
</dbReference>
<evidence type="ECO:0000259" key="13">
    <source>
        <dbReference type="PROSITE" id="PS50261"/>
    </source>
</evidence>
<gene>
    <name evidence="14" type="primary">Pdfr_3</name>
    <name evidence="14" type="ORF">FJT64_003075</name>
</gene>
<dbReference type="InterPro" id="IPR017981">
    <property type="entry name" value="GPCR_2-like_7TM"/>
</dbReference>
<dbReference type="InterPro" id="IPR036445">
    <property type="entry name" value="GPCR_2_extracell_dom_sf"/>
</dbReference>
<dbReference type="InterPro" id="IPR050332">
    <property type="entry name" value="GPCR_2"/>
</dbReference>
<feature type="transmembrane region" description="Helical" evidence="11">
    <location>
        <begin position="329"/>
        <end position="346"/>
    </location>
</feature>
<dbReference type="InterPro" id="IPR017983">
    <property type="entry name" value="GPCR_2_secretin-like_CS"/>
</dbReference>
<evidence type="ECO:0000256" key="8">
    <source>
        <dbReference type="ARBA" id="ARBA00023170"/>
    </source>
</evidence>
<dbReference type="AlphaFoldDB" id="A0A6A4W380"/>
<proteinExistence type="inferred from homology"/>
<dbReference type="PRINTS" id="PR00249">
    <property type="entry name" value="GPCRSECRETIN"/>
</dbReference>
<dbReference type="PROSITE" id="PS00649">
    <property type="entry name" value="G_PROTEIN_RECEP_F2_1"/>
    <property type="match status" value="1"/>
</dbReference>
<feature type="transmembrane region" description="Helical" evidence="11">
    <location>
        <begin position="291"/>
        <end position="309"/>
    </location>
</feature>
<keyword evidence="15" id="KW-1185">Reference proteome</keyword>
<evidence type="ECO:0000256" key="2">
    <source>
        <dbReference type="ARBA" id="ARBA00005314"/>
    </source>
</evidence>
<protein>
    <submittedName>
        <fullName evidence="14">PDF receptor</fullName>
    </submittedName>
</protein>
<name>A0A6A4W380_AMPAM</name>
<keyword evidence="7 11" id="KW-0472">Membrane</keyword>
<organism evidence="14 15">
    <name type="scientific">Amphibalanus amphitrite</name>
    <name type="common">Striped barnacle</name>
    <name type="synonym">Balanus amphitrite</name>
    <dbReference type="NCBI Taxonomy" id="1232801"/>
    <lineage>
        <taxon>Eukaryota</taxon>
        <taxon>Metazoa</taxon>
        <taxon>Ecdysozoa</taxon>
        <taxon>Arthropoda</taxon>
        <taxon>Crustacea</taxon>
        <taxon>Multicrustacea</taxon>
        <taxon>Cirripedia</taxon>
        <taxon>Thoracica</taxon>
        <taxon>Thoracicalcarea</taxon>
        <taxon>Balanomorpha</taxon>
        <taxon>Balanoidea</taxon>
        <taxon>Balanidae</taxon>
        <taxon>Amphibalaninae</taxon>
        <taxon>Amphibalanus</taxon>
    </lineage>
</organism>
<dbReference type="PROSITE" id="PS50261">
    <property type="entry name" value="G_PROTEIN_RECEP_F2_4"/>
    <property type="match status" value="1"/>
</dbReference>
<evidence type="ECO:0000313" key="15">
    <source>
        <dbReference type="Proteomes" id="UP000440578"/>
    </source>
</evidence>
<dbReference type="Proteomes" id="UP000440578">
    <property type="component" value="Unassembled WGS sequence"/>
</dbReference>
<feature type="domain" description="G-protein coupled receptors family 2 profile 2" evidence="13">
    <location>
        <begin position="119"/>
        <end position="383"/>
    </location>
</feature>
<dbReference type="OrthoDB" id="5967113at2759"/>
<comment type="caution">
    <text evidence="14">The sequence shown here is derived from an EMBL/GenBank/DDBJ whole genome shotgun (WGS) entry which is preliminary data.</text>
</comment>
<dbReference type="Pfam" id="PF00002">
    <property type="entry name" value="7tm_2"/>
    <property type="match status" value="1"/>
</dbReference>
<evidence type="ECO:0000256" key="11">
    <source>
        <dbReference type="SAM" id="Phobius"/>
    </source>
</evidence>
<dbReference type="PANTHER" id="PTHR45620">
    <property type="entry name" value="PDF RECEPTOR-LIKE PROTEIN-RELATED"/>
    <property type="match status" value="1"/>
</dbReference>
<sequence>MAEMCPEELECLERYRNAEMPPGLFCNATFDDVLCWPPTPANTSVSQACPGTMKGVDLRKLVHKVCQPDGLWEYQTENDTSGTTNYATCYTEEMLNMMINLAAGAPGDSLKKIHVAKNTRLLEVAGLSLSLASLFVSLFIFFHFRSLKNNRTKIHRNLFVAMVIQVLVRLVLYLDQVVIRGGVSNSECRVTVQGIDNTPYVCESFYILLEYARTAMFMWMFIEGLYLNTMISVTVFSPRFYDKFYYTTGWGAPVVMTTVWAVVTGLNYGHVSCWWNYNLTNLYWILEGPRIAVMVLNVAFLVNIIIVLVTKMRQSNSSEAQQVRKAVKAAVVLLPLLGVSNIINMVDAPLGRSVAEFAVWSYLTHFLTSFQGFFVSLLYCFLNGEVRLAISKMIYDYCSLRTADTYRRGSGFSSVFLTTVAEPARGEPARSLVTCGCVRTKPSSPACQGVCRMLLPSPPAGRVHTEI</sequence>
<keyword evidence="8 14" id="KW-0675">Receptor</keyword>
<feature type="transmembrane region" description="Helical" evidence="11">
    <location>
        <begin position="249"/>
        <end position="271"/>
    </location>
</feature>
<dbReference type="SMART" id="SM00008">
    <property type="entry name" value="HormR"/>
    <property type="match status" value="1"/>
</dbReference>
<evidence type="ECO:0000256" key="5">
    <source>
        <dbReference type="ARBA" id="ARBA00022989"/>
    </source>
</evidence>
<comment type="subcellular location">
    <subcellularLocation>
        <location evidence="1">Cell membrane</location>
        <topology evidence="1">Multi-pass membrane protein</topology>
    </subcellularLocation>
</comment>
<feature type="transmembrane region" description="Helical" evidence="11">
    <location>
        <begin position="154"/>
        <end position="174"/>
    </location>
</feature>
<feature type="domain" description="G-protein coupled receptors family 2 profile 1" evidence="12">
    <location>
        <begin position="4"/>
        <end position="93"/>
    </location>
</feature>
<dbReference type="GO" id="GO:0007188">
    <property type="term" value="P:adenylate cyclase-modulating G protein-coupled receptor signaling pathway"/>
    <property type="evidence" value="ECO:0007669"/>
    <property type="project" value="TreeGrafter"/>
</dbReference>
<comment type="similarity">
    <text evidence="2">Belongs to the G-protein coupled receptor 2 family.</text>
</comment>
<evidence type="ECO:0000256" key="1">
    <source>
        <dbReference type="ARBA" id="ARBA00004651"/>
    </source>
</evidence>
<keyword evidence="6" id="KW-0297">G-protein coupled receptor</keyword>
<feature type="transmembrane region" description="Helical" evidence="11">
    <location>
        <begin position="121"/>
        <end position="142"/>
    </location>
</feature>
<dbReference type="GO" id="GO:0007166">
    <property type="term" value="P:cell surface receptor signaling pathway"/>
    <property type="evidence" value="ECO:0007669"/>
    <property type="project" value="InterPro"/>
</dbReference>
<dbReference type="SUPFAM" id="SSF111418">
    <property type="entry name" value="Hormone receptor domain"/>
    <property type="match status" value="1"/>
</dbReference>
<feature type="transmembrane region" description="Helical" evidence="11">
    <location>
        <begin position="358"/>
        <end position="382"/>
    </location>
</feature>
<evidence type="ECO:0000256" key="9">
    <source>
        <dbReference type="ARBA" id="ARBA00023180"/>
    </source>
</evidence>
<keyword evidence="9" id="KW-0325">Glycoprotein</keyword>
<dbReference type="PANTHER" id="PTHR45620:SF17">
    <property type="entry name" value="PDF RECEPTOR"/>
    <property type="match status" value="1"/>
</dbReference>
<reference evidence="14 15" key="1">
    <citation type="submission" date="2019-07" db="EMBL/GenBank/DDBJ databases">
        <title>Draft genome assembly of a fouling barnacle, Amphibalanus amphitrite (Darwin, 1854): The first reference genome for Thecostraca.</title>
        <authorList>
            <person name="Kim W."/>
        </authorList>
    </citation>
    <scope>NUCLEOTIDE SEQUENCE [LARGE SCALE GENOMIC DNA]</scope>
    <source>
        <strain evidence="14">SNU_AA5</strain>
        <tissue evidence="14">Soma without cirri and trophi</tissue>
    </source>
</reference>
<dbReference type="PROSITE" id="PS50227">
    <property type="entry name" value="G_PROTEIN_RECEP_F2_3"/>
    <property type="match status" value="1"/>
</dbReference>
<keyword evidence="5 11" id="KW-1133">Transmembrane helix</keyword>
<dbReference type="Pfam" id="PF02793">
    <property type="entry name" value="HRM"/>
    <property type="match status" value="1"/>
</dbReference>
<dbReference type="PROSITE" id="PS00650">
    <property type="entry name" value="G_PROTEIN_RECEP_F2_2"/>
    <property type="match status" value="1"/>
</dbReference>
<evidence type="ECO:0000256" key="6">
    <source>
        <dbReference type="ARBA" id="ARBA00023040"/>
    </source>
</evidence>
<keyword evidence="4 11" id="KW-0812">Transmembrane</keyword>
<keyword evidence="10" id="KW-0807">Transducer</keyword>
<feature type="transmembrane region" description="Helical" evidence="11">
    <location>
        <begin position="216"/>
        <end position="237"/>
    </location>
</feature>